<dbReference type="Proteomes" id="UP001352852">
    <property type="component" value="Unassembled WGS sequence"/>
</dbReference>
<name>A0ABU7D6L8_9TELE</name>
<evidence type="ECO:0000313" key="1">
    <source>
        <dbReference type="EMBL" id="MED6270562.1"/>
    </source>
</evidence>
<keyword evidence="2" id="KW-1185">Reference proteome</keyword>
<gene>
    <name evidence="1" type="ORF">CHARACLAT_011632</name>
</gene>
<reference evidence="1 2" key="1">
    <citation type="submission" date="2021-06" db="EMBL/GenBank/DDBJ databases">
        <authorList>
            <person name="Palmer J.M."/>
        </authorList>
    </citation>
    <scope>NUCLEOTIDE SEQUENCE [LARGE SCALE GENOMIC DNA]</scope>
    <source>
        <strain evidence="1 2">CL_MEX2019</strain>
        <tissue evidence="1">Muscle</tissue>
    </source>
</reference>
<accession>A0ABU7D6L8</accession>
<proteinExistence type="predicted"/>
<organism evidence="1 2">
    <name type="scientific">Characodon lateralis</name>
    <dbReference type="NCBI Taxonomy" id="208331"/>
    <lineage>
        <taxon>Eukaryota</taxon>
        <taxon>Metazoa</taxon>
        <taxon>Chordata</taxon>
        <taxon>Craniata</taxon>
        <taxon>Vertebrata</taxon>
        <taxon>Euteleostomi</taxon>
        <taxon>Actinopterygii</taxon>
        <taxon>Neopterygii</taxon>
        <taxon>Teleostei</taxon>
        <taxon>Neoteleostei</taxon>
        <taxon>Acanthomorphata</taxon>
        <taxon>Ovalentaria</taxon>
        <taxon>Atherinomorphae</taxon>
        <taxon>Cyprinodontiformes</taxon>
        <taxon>Goodeidae</taxon>
        <taxon>Characodon</taxon>
    </lineage>
</organism>
<dbReference type="EMBL" id="JAHUTJ010017175">
    <property type="protein sequence ID" value="MED6270562.1"/>
    <property type="molecule type" value="Genomic_DNA"/>
</dbReference>
<evidence type="ECO:0000313" key="2">
    <source>
        <dbReference type="Proteomes" id="UP001352852"/>
    </source>
</evidence>
<protein>
    <submittedName>
        <fullName evidence="1">Uncharacterized protein</fullName>
    </submittedName>
</protein>
<sequence>MTRIHSASVRVRCIYFKLIRKCAKKRCQHIKNAASEAMEQTLKLSVRCVTGQELYPRSGVTFGTEGGRKRGDCKEEWKIQGGVTSV</sequence>
<comment type="caution">
    <text evidence="1">The sequence shown here is derived from an EMBL/GenBank/DDBJ whole genome shotgun (WGS) entry which is preliminary data.</text>
</comment>